<dbReference type="EMBL" id="CP042467">
    <property type="protein sequence ID" value="QED26398.1"/>
    <property type="molecule type" value="Genomic_DNA"/>
</dbReference>
<accession>A0A5B8XN13</accession>
<dbReference type="GO" id="GO:0009360">
    <property type="term" value="C:DNA polymerase III complex"/>
    <property type="evidence" value="ECO:0007669"/>
    <property type="project" value="InterPro"/>
</dbReference>
<dbReference type="NCBIfam" id="TIGR01128">
    <property type="entry name" value="holA"/>
    <property type="match status" value="1"/>
</dbReference>
<dbReference type="Gene3D" id="1.20.272.10">
    <property type="match status" value="1"/>
</dbReference>
<dbReference type="InterPro" id="IPR008921">
    <property type="entry name" value="DNA_pol3_clamp-load_cplx_C"/>
</dbReference>
<sequence>MSRNKRADERRELFKSLKAGKLAPVYYVHGPDAFMLESAIDAIVAAAAPEGLNEFNHDKFRGRDAQGANVRAAAEQLPFMVPRRIVILRNVEEMPNAELEAFSEYFQDPSPTTVLIIHALTANSSLDARLSAVKKLRKAAEEYEFQAFYEDELGEFIARHANDRNLKLTSDANAYLVESIGTELFLVVDALERVDLYLGDSETRREVDLECVRHVVAHTRVHSVFALTEAIGARNTERAFQIFNTMAQTESPIKLAALIARHFRILLKLKDTALRSADRNTLARAVGVAPFFLKDYQRDAERFSRSALVQIHTWLLETDYALKSSKVADRILMEALLFKICSKDALV</sequence>
<evidence type="ECO:0000256" key="1">
    <source>
        <dbReference type="ARBA" id="ARBA00012417"/>
    </source>
</evidence>
<dbReference type="GO" id="GO:0006261">
    <property type="term" value="P:DNA-templated DNA replication"/>
    <property type="evidence" value="ECO:0007669"/>
    <property type="project" value="TreeGrafter"/>
</dbReference>
<protein>
    <recommendedName>
        <fullName evidence="2">DNA polymerase III subunit delta</fullName>
        <ecNumber evidence="1">2.7.7.7</ecNumber>
    </recommendedName>
</protein>
<evidence type="ECO:0000259" key="10">
    <source>
        <dbReference type="Pfam" id="PF21694"/>
    </source>
</evidence>
<evidence type="ECO:0000256" key="6">
    <source>
        <dbReference type="ARBA" id="ARBA00022932"/>
    </source>
</evidence>
<comment type="catalytic activity">
    <reaction evidence="8">
        <text>DNA(n) + a 2'-deoxyribonucleoside 5'-triphosphate = DNA(n+1) + diphosphate</text>
        <dbReference type="Rhea" id="RHEA:22508"/>
        <dbReference type="Rhea" id="RHEA-COMP:17339"/>
        <dbReference type="Rhea" id="RHEA-COMP:17340"/>
        <dbReference type="ChEBI" id="CHEBI:33019"/>
        <dbReference type="ChEBI" id="CHEBI:61560"/>
        <dbReference type="ChEBI" id="CHEBI:173112"/>
        <dbReference type="EC" id="2.7.7.7"/>
    </reaction>
</comment>
<feature type="domain" description="DNA polymerase III delta N-terminal" evidence="9">
    <location>
        <begin position="26"/>
        <end position="144"/>
    </location>
</feature>
<dbReference type="GO" id="GO:0003677">
    <property type="term" value="F:DNA binding"/>
    <property type="evidence" value="ECO:0007669"/>
    <property type="project" value="InterPro"/>
</dbReference>
<name>A0A5B8XN13_9DELT</name>
<keyword evidence="12" id="KW-1185">Reference proteome</keyword>
<feature type="domain" description="DNA polymerase III delta subunit-like C-terminal" evidence="10">
    <location>
        <begin position="223"/>
        <end position="340"/>
    </location>
</feature>
<dbReference type="SUPFAM" id="SSF52540">
    <property type="entry name" value="P-loop containing nucleoside triphosphate hydrolases"/>
    <property type="match status" value="1"/>
</dbReference>
<dbReference type="Pfam" id="PF06144">
    <property type="entry name" value="DNA_pol3_delta"/>
    <property type="match status" value="1"/>
</dbReference>
<dbReference type="EC" id="2.7.7.7" evidence="1"/>
<evidence type="ECO:0000256" key="7">
    <source>
        <dbReference type="ARBA" id="ARBA00034754"/>
    </source>
</evidence>
<keyword evidence="3 11" id="KW-0808">Transferase</keyword>
<dbReference type="GO" id="GO:0003887">
    <property type="term" value="F:DNA-directed DNA polymerase activity"/>
    <property type="evidence" value="ECO:0007669"/>
    <property type="project" value="UniProtKB-KW"/>
</dbReference>
<reference evidence="11 12" key="1">
    <citation type="submission" date="2019-08" db="EMBL/GenBank/DDBJ databases">
        <authorList>
            <person name="Liang Q."/>
        </authorList>
    </citation>
    <scope>NUCLEOTIDE SEQUENCE [LARGE SCALE GENOMIC DNA]</scope>
    <source>
        <strain evidence="11 12">V1718</strain>
    </source>
</reference>
<keyword evidence="5" id="KW-0235">DNA replication</keyword>
<dbReference type="AlphaFoldDB" id="A0A5B8XN13"/>
<organism evidence="11 12">
    <name type="scientific">Microvenator marinus</name>
    <dbReference type="NCBI Taxonomy" id="2600177"/>
    <lineage>
        <taxon>Bacteria</taxon>
        <taxon>Deltaproteobacteria</taxon>
        <taxon>Bradymonadales</taxon>
        <taxon>Microvenatoraceae</taxon>
        <taxon>Microvenator</taxon>
    </lineage>
</organism>
<keyword evidence="6" id="KW-0239">DNA-directed DNA polymerase</keyword>
<comment type="similarity">
    <text evidence="7">Belongs to the DNA polymerase HolA subunit family.</text>
</comment>
<evidence type="ECO:0000256" key="8">
    <source>
        <dbReference type="ARBA" id="ARBA00049244"/>
    </source>
</evidence>
<dbReference type="SUPFAM" id="SSF48019">
    <property type="entry name" value="post-AAA+ oligomerization domain-like"/>
    <property type="match status" value="1"/>
</dbReference>
<dbReference type="InterPro" id="IPR027417">
    <property type="entry name" value="P-loop_NTPase"/>
</dbReference>
<dbReference type="Gene3D" id="3.40.50.300">
    <property type="entry name" value="P-loop containing nucleotide triphosphate hydrolases"/>
    <property type="match status" value="1"/>
</dbReference>
<dbReference type="PANTHER" id="PTHR34388:SF1">
    <property type="entry name" value="DNA POLYMERASE III SUBUNIT DELTA"/>
    <property type="match status" value="1"/>
</dbReference>
<dbReference type="OrthoDB" id="9769782at2"/>
<dbReference type="InterPro" id="IPR005790">
    <property type="entry name" value="DNA_polIII_delta"/>
</dbReference>
<evidence type="ECO:0000256" key="2">
    <source>
        <dbReference type="ARBA" id="ARBA00017703"/>
    </source>
</evidence>
<dbReference type="RefSeq" id="WP_146957798.1">
    <property type="nucleotide sequence ID" value="NZ_CP042467.1"/>
</dbReference>
<evidence type="ECO:0000256" key="5">
    <source>
        <dbReference type="ARBA" id="ARBA00022705"/>
    </source>
</evidence>
<dbReference type="InterPro" id="IPR048466">
    <property type="entry name" value="DNA_pol3_delta-like_C"/>
</dbReference>
<dbReference type="KEGG" id="bbae:FRD01_03860"/>
<evidence type="ECO:0000256" key="3">
    <source>
        <dbReference type="ARBA" id="ARBA00022679"/>
    </source>
</evidence>
<gene>
    <name evidence="11" type="primary">holA</name>
    <name evidence="11" type="ORF">FRD01_03860</name>
</gene>
<evidence type="ECO:0000313" key="12">
    <source>
        <dbReference type="Proteomes" id="UP000321595"/>
    </source>
</evidence>
<dbReference type="PANTHER" id="PTHR34388">
    <property type="entry name" value="DNA POLYMERASE III SUBUNIT DELTA"/>
    <property type="match status" value="1"/>
</dbReference>
<keyword evidence="4 11" id="KW-0548">Nucleotidyltransferase</keyword>
<dbReference type="InterPro" id="IPR010372">
    <property type="entry name" value="DNA_pol3_delta_N"/>
</dbReference>
<dbReference type="Proteomes" id="UP000321595">
    <property type="component" value="Chromosome"/>
</dbReference>
<evidence type="ECO:0000313" key="11">
    <source>
        <dbReference type="EMBL" id="QED26398.1"/>
    </source>
</evidence>
<evidence type="ECO:0000256" key="4">
    <source>
        <dbReference type="ARBA" id="ARBA00022695"/>
    </source>
</evidence>
<proteinExistence type="inferred from homology"/>
<dbReference type="Pfam" id="PF21694">
    <property type="entry name" value="DNA_pol3_delta_C"/>
    <property type="match status" value="1"/>
</dbReference>
<evidence type="ECO:0000259" key="9">
    <source>
        <dbReference type="Pfam" id="PF06144"/>
    </source>
</evidence>
<dbReference type="Gene3D" id="1.10.8.60">
    <property type="match status" value="1"/>
</dbReference>